<proteinExistence type="predicted"/>
<keyword evidence="3" id="KW-1185">Reference proteome</keyword>
<protein>
    <submittedName>
        <fullName evidence="2">Uncharacterized protein</fullName>
    </submittedName>
</protein>
<accession>A0A1X7M7D2</accession>
<evidence type="ECO:0000313" key="3">
    <source>
        <dbReference type="Proteomes" id="UP000193228"/>
    </source>
</evidence>
<gene>
    <name evidence="2" type="ORF">SAMN06265784_12068</name>
</gene>
<reference evidence="3" key="1">
    <citation type="submission" date="2017-04" db="EMBL/GenBank/DDBJ databases">
        <authorList>
            <person name="Varghese N."/>
            <person name="Submissions S."/>
        </authorList>
    </citation>
    <scope>NUCLEOTIDE SEQUENCE [LARGE SCALE GENOMIC DNA]</scope>
    <source>
        <strain evidence="3">LMG 29540</strain>
    </source>
</reference>
<organism evidence="2 3">
    <name type="scientific">Paraburkholderia susongensis</name>
    <dbReference type="NCBI Taxonomy" id="1515439"/>
    <lineage>
        <taxon>Bacteria</taxon>
        <taxon>Pseudomonadati</taxon>
        <taxon>Pseudomonadota</taxon>
        <taxon>Betaproteobacteria</taxon>
        <taxon>Burkholderiales</taxon>
        <taxon>Burkholderiaceae</taxon>
        <taxon>Paraburkholderia</taxon>
    </lineage>
</organism>
<evidence type="ECO:0000256" key="1">
    <source>
        <dbReference type="SAM" id="MobiDB-lite"/>
    </source>
</evidence>
<dbReference type="AlphaFoldDB" id="A0A1X7M7D2"/>
<dbReference type="RefSeq" id="WP_143809145.1">
    <property type="nucleotide sequence ID" value="NZ_FXAT01000020.1"/>
</dbReference>
<dbReference type="STRING" id="1515439.SAMN06265784_12068"/>
<feature type="compositionally biased region" description="Polar residues" evidence="1">
    <location>
        <begin position="205"/>
        <end position="217"/>
    </location>
</feature>
<evidence type="ECO:0000313" key="2">
    <source>
        <dbReference type="EMBL" id="SMG61279.1"/>
    </source>
</evidence>
<dbReference type="OrthoDB" id="9091421at2"/>
<feature type="region of interest" description="Disordered" evidence="1">
    <location>
        <begin position="205"/>
        <end position="240"/>
    </location>
</feature>
<sequence length="240" mass="26311">MKPVFFPVPGTAIGHVVLLELIRLSRIGSNGFHWINLDCKVSCGTSNGVENQEGTGLPGSIQHVLADARAGVLADALVASGALRVLVDLDVLQRRCDLIGRQWHDERLLHAFVRAQASVPMIRQFFRTATRSTIVRLRREMDVPPPAKPRMPTPREVDALLVRWNGLRDIDDFRERYLALHRECGGVWSLASLFAAVDGAMNPDATSSGCIRSSPNSRESHHVRHAPRPGGQPAAGQKLG</sequence>
<name>A0A1X7M7D2_9BURK</name>
<dbReference type="EMBL" id="FXAT01000020">
    <property type="protein sequence ID" value="SMG61279.1"/>
    <property type="molecule type" value="Genomic_DNA"/>
</dbReference>
<dbReference type="Proteomes" id="UP000193228">
    <property type="component" value="Unassembled WGS sequence"/>
</dbReference>